<gene>
    <name evidence="17" type="ORF">SAMN05444373_102025</name>
</gene>
<dbReference type="GO" id="GO:0005047">
    <property type="term" value="F:signal recognition particle binding"/>
    <property type="evidence" value="ECO:0007669"/>
    <property type="project" value="TreeGrafter"/>
</dbReference>
<dbReference type="InterPro" id="IPR003593">
    <property type="entry name" value="AAA+_ATPase"/>
</dbReference>
<comment type="similarity">
    <text evidence="2">Belongs to the GTP-binding SRP family.</text>
</comment>
<dbReference type="SUPFAM" id="SSF52540">
    <property type="entry name" value="P-loop containing nucleoside triphosphate hydrolases"/>
    <property type="match status" value="1"/>
</dbReference>
<evidence type="ECO:0000259" key="15">
    <source>
        <dbReference type="SMART" id="SM00382"/>
    </source>
</evidence>
<dbReference type="GO" id="GO:0005886">
    <property type="term" value="C:plasma membrane"/>
    <property type="evidence" value="ECO:0007669"/>
    <property type="project" value="UniProtKB-SubCell"/>
</dbReference>
<feature type="compositionally biased region" description="Low complexity" evidence="14">
    <location>
        <begin position="148"/>
        <end position="213"/>
    </location>
</feature>
<feature type="domain" description="SRP54-type proteins GTP-binding" evidence="16">
    <location>
        <begin position="344"/>
        <end position="535"/>
    </location>
</feature>
<keyword evidence="11" id="KW-1006">Bacterial flagellum protein export</keyword>
<dbReference type="GO" id="GO:0015031">
    <property type="term" value="P:protein transport"/>
    <property type="evidence" value="ECO:0007669"/>
    <property type="project" value="UniProtKB-KW"/>
</dbReference>
<keyword evidence="18" id="KW-1185">Reference proteome</keyword>
<evidence type="ECO:0000256" key="11">
    <source>
        <dbReference type="ARBA" id="ARBA00023225"/>
    </source>
</evidence>
<evidence type="ECO:0000256" key="7">
    <source>
        <dbReference type="ARBA" id="ARBA00022795"/>
    </source>
</evidence>
<dbReference type="Gene3D" id="1.20.120.1380">
    <property type="entry name" value="Flagellar FlhF biosynthesis protein, N domain"/>
    <property type="match status" value="1"/>
</dbReference>
<reference evidence="17 18" key="1">
    <citation type="submission" date="2016-11" db="EMBL/GenBank/DDBJ databases">
        <authorList>
            <person name="Varghese N."/>
            <person name="Submissions S."/>
        </authorList>
    </citation>
    <scope>NUCLEOTIDE SEQUENCE [LARGE SCALE GENOMIC DNA]</scope>
    <source>
        <strain evidence="17 18">DSM 19027</strain>
    </source>
</reference>
<keyword evidence="10" id="KW-0472">Membrane</keyword>
<evidence type="ECO:0000256" key="6">
    <source>
        <dbReference type="ARBA" id="ARBA00022741"/>
    </source>
</evidence>
<evidence type="ECO:0000256" key="1">
    <source>
        <dbReference type="ARBA" id="ARBA00004413"/>
    </source>
</evidence>
<evidence type="ECO:0000256" key="4">
    <source>
        <dbReference type="ARBA" id="ARBA00022448"/>
    </source>
</evidence>
<evidence type="ECO:0000256" key="8">
    <source>
        <dbReference type="ARBA" id="ARBA00022927"/>
    </source>
</evidence>
<dbReference type="InterPro" id="IPR047040">
    <property type="entry name" value="FlhF__GTPase_dom"/>
</dbReference>
<dbReference type="Pfam" id="PF00448">
    <property type="entry name" value="SRP54"/>
    <property type="match status" value="1"/>
</dbReference>
<keyword evidence="17" id="KW-0282">Flagellum</keyword>
<dbReference type="InterPro" id="IPR000897">
    <property type="entry name" value="SRP54_GTPase_dom"/>
</dbReference>
<evidence type="ECO:0000256" key="2">
    <source>
        <dbReference type="ARBA" id="ARBA00008531"/>
    </source>
</evidence>
<evidence type="ECO:0000256" key="9">
    <source>
        <dbReference type="ARBA" id="ARBA00023134"/>
    </source>
</evidence>
<evidence type="ECO:0000256" key="13">
    <source>
        <dbReference type="NCBIfam" id="TIGR03499"/>
    </source>
</evidence>
<keyword evidence="17" id="KW-0969">Cilium</keyword>
<feature type="domain" description="AAA+ ATPase" evidence="15">
    <location>
        <begin position="343"/>
        <end position="489"/>
    </location>
</feature>
<dbReference type="PANTHER" id="PTHR43134:SF3">
    <property type="entry name" value="FLAGELLAR BIOSYNTHESIS PROTEIN FLHF"/>
    <property type="match status" value="1"/>
</dbReference>
<evidence type="ECO:0000256" key="14">
    <source>
        <dbReference type="SAM" id="MobiDB-lite"/>
    </source>
</evidence>
<evidence type="ECO:0000256" key="5">
    <source>
        <dbReference type="ARBA" id="ARBA00022475"/>
    </source>
</evidence>
<protein>
    <recommendedName>
        <fullName evidence="3 13">Flagellar biosynthesis protein FlhF</fullName>
    </recommendedName>
</protein>
<comment type="function">
    <text evidence="12">Necessary for flagellar biosynthesis. May be involved in translocation of the flagellum.</text>
</comment>
<dbReference type="InterPro" id="IPR027417">
    <property type="entry name" value="P-loop_NTPase"/>
</dbReference>
<keyword evidence="9" id="KW-0342">GTP-binding</keyword>
<comment type="subcellular location">
    <subcellularLocation>
        <location evidence="1">Cell membrane</location>
        <topology evidence="1">Peripheral membrane protein</topology>
        <orientation evidence="1">Cytoplasmic side</orientation>
    </subcellularLocation>
</comment>
<dbReference type="Proteomes" id="UP000324781">
    <property type="component" value="Unassembled WGS sequence"/>
</dbReference>
<name>A0A1M6FZL6_9FIRM</name>
<dbReference type="GO" id="GO:0044781">
    <property type="term" value="P:bacterial-type flagellum organization"/>
    <property type="evidence" value="ECO:0007669"/>
    <property type="project" value="UniProtKB-UniRule"/>
</dbReference>
<accession>A0A1M6FZL6</accession>
<dbReference type="FunFam" id="3.40.50.300:FF:000695">
    <property type="entry name" value="Flagellar biosynthesis regulator FlhF"/>
    <property type="match status" value="1"/>
</dbReference>
<keyword evidence="4" id="KW-0813">Transport</keyword>
<evidence type="ECO:0000256" key="10">
    <source>
        <dbReference type="ARBA" id="ARBA00023136"/>
    </source>
</evidence>
<dbReference type="GO" id="GO:0005525">
    <property type="term" value="F:GTP binding"/>
    <property type="evidence" value="ECO:0007669"/>
    <property type="project" value="UniProtKB-UniRule"/>
</dbReference>
<dbReference type="RefSeq" id="WP_149678619.1">
    <property type="nucleotide sequence ID" value="NZ_FQZP01000020.1"/>
</dbReference>
<dbReference type="SMART" id="SM00962">
    <property type="entry name" value="SRP54"/>
    <property type="match status" value="1"/>
</dbReference>
<keyword evidence="6" id="KW-0547">Nucleotide-binding</keyword>
<dbReference type="GO" id="GO:0003924">
    <property type="term" value="F:GTPase activity"/>
    <property type="evidence" value="ECO:0007669"/>
    <property type="project" value="UniProtKB-UniRule"/>
</dbReference>
<evidence type="ECO:0000256" key="3">
    <source>
        <dbReference type="ARBA" id="ARBA00014919"/>
    </source>
</evidence>
<dbReference type="Gene3D" id="3.40.50.300">
    <property type="entry name" value="P-loop containing nucleotide triphosphate hydrolases"/>
    <property type="match status" value="1"/>
</dbReference>
<keyword evidence="17" id="KW-0966">Cell projection</keyword>
<proteinExistence type="inferred from homology"/>
<evidence type="ECO:0000256" key="12">
    <source>
        <dbReference type="ARBA" id="ARBA00025337"/>
    </source>
</evidence>
<dbReference type="CDD" id="cd17873">
    <property type="entry name" value="FlhF"/>
    <property type="match status" value="1"/>
</dbReference>
<evidence type="ECO:0000259" key="16">
    <source>
        <dbReference type="SMART" id="SM00962"/>
    </source>
</evidence>
<dbReference type="EMBL" id="FQZP01000020">
    <property type="protein sequence ID" value="SHJ03133.1"/>
    <property type="molecule type" value="Genomic_DNA"/>
</dbReference>
<dbReference type="NCBIfam" id="TIGR03499">
    <property type="entry name" value="FlhF"/>
    <property type="match status" value="1"/>
</dbReference>
<dbReference type="OrthoDB" id="9778554at2"/>
<dbReference type="SMART" id="SM00382">
    <property type="entry name" value="AAA"/>
    <property type="match status" value="1"/>
</dbReference>
<keyword evidence="5" id="KW-1003">Cell membrane</keyword>
<dbReference type="AlphaFoldDB" id="A0A1M6FZL6"/>
<sequence length="540" mass="59798">MKIRRYTCKNMQEALLKVKMDLGNEAVIMNSRKVRRKGLIGLFTKPLIEVVAAIDDDYAKPRAPAWNASATGVNGSRYYENTYQPERAAGAFSQAPAYGREQAPYQPQDNYQAVPKPQAMVQPQPQPQYPYPSQQEPQKHYTQTNPYQTHHQTQSHMPSQMQHQPQPQSQSQSQPHAQTQPQLQAQVQAQLHSQAQPQAHPQPQAQFQPFQPVNVTPAGAGLSGIHPAENTRLSELETKVKSMETLLEQIYHTVREKSQPVRAGFGGETTVTSASSAHDSLAAVRKTLTEMELDSKLIDKIMDKLRERGGHADNPEMALAHAANIMTFLLGEPETIQLRSDGRPQVVIFVGPTGVGKTTTLAKIAADFTLNKQKKVGLITADTYRIAAVEQLKTYSEILNIPFLVVYSPSEVKEAIKMFADKDLILIDTAGRSHRNKSHFDELKALVNSAEADEAYLVVSANTSKHAMNEILKYYSFIKDYKLLFTKLDEAPAPGVIVNARYLTGRPLSYTTAGQSVPDDLNVANPRAIVANLLGSGKIQ</sequence>
<organism evidence="17 18">
    <name type="scientific">Thermoclostridium caenicola</name>
    <dbReference type="NCBI Taxonomy" id="659425"/>
    <lineage>
        <taxon>Bacteria</taxon>
        <taxon>Bacillati</taxon>
        <taxon>Bacillota</taxon>
        <taxon>Clostridia</taxon>
        <taxon>Eubacteriales</taxon>
        <taxon>Oscillospiraceae</taxon>
        <taxon>Thermoclostridium</taxon>
    </lineage>
</organism>
<evidence type="ECO:0000313" key="18">
    <source>
        <dbReference type="Proteomes" id="UP000324781"/>
    </source>
</evidence>
<keyword evidence="8" id="KW-0653">Protein transport</keyword>
<dbReference type="PANTHER" id="PTHR43134">
    <property type="entry name" value="SIGNAL RECOGNITION PARTICLE RECEPTOR SUBUNIT ALPHA"/>
    <property type="match status" value="1"/>
</dbReference>
<evidence type="ECO:0000313" key="17">
    <source>
        <dbReference type="EMBL" id="SHJ03133.1"/>
    </source>
</evidence>
<dbReference type="InterPro" id="IPR020006">
    <property type="entry name" value="FlhF"/>
</dbReference>
<feature type="region of interest" description="Disordered" evidence="14">
    <location>
        <begin position="118"/>
        <end position="229"/>
    </location>
</feature>
<dbReference type="GO" id="GO:0006614">
    <property type="term" value="P:SRP-dependent cotranslational protein targeting to membrane"/>
    <property type="evidence" value="ECO:0007669"/>
    <property type="project" value="UniProtKB-UniRule"/>
</dbReference>
<keyword evidence="7" id="KW-1005">Bacterial flagellum biogenesis</keyword>